<feature type="region of interest" description="Disordered" evidence="4">
    <location>
        <begin position="216"/>
        <end position="262"/>
    </location>
</feature>
<dbReference type="SMART" id="SM00338">
    <property type="entry name" value="BRLZ"/>
    <property type="match status" value="1"/>
</dbReference>
<dbReference type="SUPFAM" id="SSF57959">
    <property type="entry name" value="Leucine zipper domain"/>
    <property type="match status" value="1"/>
</dbReference>
<dbReference type="PANTHER" id="PTHR40621:SF6">
    <property type="entry name" value="AP-1-LIKE TRANSCRIPTION FACTOR YAP1-RELATED"/>
    <property type="match status" value="1"/>
</dbReference>
<feature type="region of interest" description="Disordered" evidence="4">
    <location>
        <begin position="388"/>
        <end position="432"/>
    </location>
</feature>
<dbReference type="Gene3D" id="1.10.238.100">
    <property type="entry name" value="YAP1 redox domain. Chain B"/>
    <property type="match status" value="1"/>
</dbReference>
<feature type="compositionally biased region" description="Polar residues" evidence="4">
    <location>
        <begin position="106"/>
        <end position="121"/>
    </location>
</feature>
<protein>
    <recommendedName>
        <fullName evidence="5">BZIP domain-containing protein</fullName>
    </recommendedName>
</protein>
<evidence type="ECO:0000256" key="3">
    <source>
        <dbReference type="ARBA" id="ARBA00023242"/>
    </source>
</evidence>
<organism evidence="6 7">
    <name type="scientific">Hohenbuehelia grisea</name>
    <dbReference type="NCBI Taxonomy" id="104357"/>
    <lineage>
        <taxon>Eukaryota</taxon>
        <taxon>Fungi</taxon>
        <taxon>Dikarya</taxon>
        <taxon>Basidiomycota</taxon>
        <taxon>Agaricomycotina</taxon>
        <taxon>Agaricomycetes</taxon>
        <taxon>Agaricomycetidae</taxon>
        <taxon>Agaricales</taxon>
        <taxon>Pleurotineae</taxon>
        <taxon>Pleurotaceae</taxon>
        <taxon>Hohenbuehelia</taxon>
    </lineage>
</organism>
<dbReference type="Gene3D" id="1.20.5.170">
    <property type="match status" value="1"/>
</dbReference>
<feature type="region of interest" description="Disordered" evidence="4">
    <location>
        <begin position="34"/>
        <end position="190"/>
    </location>
</feature>
<proteinExistence type="predicted"/>
<dbReference type="InterPro" id="IPR023167">
    <property type="entry name" value="Yap1_redox_dom_sf"/>
</dbReference>
<evidence type="ECO:0000256" key="2">
    <source>
        <dbReference type="ARBA" id="ARBA00004496"/>
    </source>
</evidence>
<dbReference type="PROSITE" id="PS50217">
    <property type="entry name" value="BZIP"/>
    <property type="match status" value="1"/>
</dbReference>
<dbReference type="PROSITE" id="PS00036">
    <property type="entry name" value="BZIP_BASIC"/>
    <property type="match status" value="1"/>
</dbReference>
<feature type="compositionally biased region" description="Low complexity" evidence="4">
    <location>
        <begin position="403"/>
        <end position="421"/>
    </location>
</feature>
<feature type="region of interest" description="Disordered" evidence="4">
    <location>
        <begin position="448"/>
        <end position="470"/>
    </location>
</feature>
<feature type="domain" description="BZIP" evidence="5">
    <location>
        <begin position="142"/>
        <end position="205"/>
    </location>
</feature>
<sequence length="574" mass="61772">MQAVPDISPMLDYTQTSTFSDEDFLALLQKEYNTYPNSNGVVNPQSLLNYPLPTFTPPSEDSSPSPSSSSNNDANTSPHQQVDSDDASEPMLKRKASDEDLEEGPSQKSQHTLSNNTNKKNSPSGHSRRKSSSGTPAPPKDETRLLKRKEQNRAAQRAFRERKEKHVKDLEDKVSELEAKNEKTQSENDNLKDLLSRLQTENMMLRSATFTFTVPKSGSTSELGTFPTSPSTDSLFPANLASTSTPTPPAPSNSTTPQSTFPSSTIDWNALTSFDSSMLNLLDEPQPTATDGAIHMGFGNTFGGADAQQPPSYTTIASNPALMSFASAFDSTPGDVGSYNFDAHSLSTWSPPAATNDTGSLDDLFSGMLGSTNQPLADFNVLMSPPSSISPISHHNGSTAGQSPADSAASSSSPSLTTPSPEMHGAHHNMSDCPKTKASLAFAIKAQGDSPFAPPSSPETVRKTTDPATGKMVMCQGSSFPKTEQSEKNIEVLSAWRSITSNPRFKVSPRHLVPVFGSMYSHHDSQDVDINDLCTEFTNKAKCDGTKVVLEPQGVHHILETLSSKKRPNLLPPQ</sequence>
<reference evidence="7" key="1">
    <citation type="submission" date="2024-06" db="EMBL/GenBank/DDBJ databases">
        <title>Multi-omics analyses provide insights into the biosynthesis of the anticancer antibiotic pleurotin in Hohenbuehelia grisea.</title>
        <authorList>
            <person name="Weaver J.A."/>
            <person name="Alberti F."/>
        </authorList>
    </citation>
    <scope>NUCLEOTIDE SEQUENCE [LARGE SCALE GENOMIC DNA]</scope>
    <source>
        <strain evidence="7">T-177</strain>
    </source>
</reference>
<evidence type="ECO:0000259" key="5">
    <source>
        <dbReference type="PROSITE" id="PS50217"/>
    </source>
</evidence>
<gene>
    <name evidence="6" type="ORF">HGRIS_014726</name>
</gene>
<feature type="compositionally biased region" description="Low complexity" evidence="4">
    <location>
        <begin position="57"/>
        <end position="78"/>
    </location>
</feature>
<dbReference type="PANTHER" id="PTHR40621">
    <property type="entry name" value="TRANSCRIPTION FACTOR KAPC-RELATED"/>
    <property type="match status" value="1"/>
</dbReference>
<evidence type="ECO:0000313" key="7">
    <source>
        <dbReference type="Proteomes" id="UP001556367"/>
    </source>
</evidence>
<feature type="compositionally biased region" description="Polar residues" evidence="4">
    <location>
        <begin position="216"/>
        <end position="234"/>
    </location>
</feature>
<name>A0ABR3IQK3_9AGAR</name>
<feature type="compositionally biased region" description="Low complexity" evidence="4">
    <location>
        <begin position="252"/>
        <end position="262"/>
    </location>
</feature>
<dbReference type="EMBL" id="JASNQZ010000017">
    <property type="protein sequence ID" value="KAL0945566.1"/>
    <property type="molecule type" value="Genomic_DNA"/>
</dbReference>
<keyword evidence="7" id="KW-1185">Reference proteome</keyword>
<evidence type="ECO:0000256" key="4">
    <source>
        <dbReference type="SAM" id="MobiDB-lite"/>
    </source>
</evidence>
<dbReference type="SUPFAM" id="SSF111430">
    <property type="entry name" value="YAP1 redox domain"/>
    <property type="match status" value="1"/>
</dbReference>
<feature type="compositionally biased region" description="Basic and acidic residues" evidence="4">
    <location>
        <begin position="139"/>
        <end position="190"/>
    </location>
</feature>
<keyword evidence="3" id="KW-0539">Nucleus</keyword>
<dbReference type="InterPro" id="IPR004827">
    <property type="entry name" value="bZIP"/>
</dbReference>
<dbReference type="Pfam" id="PF00170">
    <property type="entry name" value="bZIP_1"/>
    <property type="match status" value="1"/>
</dbReference>
<comment type="subcellular location">
    <subcellularLocation>
        <location evidence="2">Cytoplasm</location>
    </subcellularLocation>
    <subcellularLocation>
        <location evidence="1">Nucleus</location>
    </subcellularLocation>
</comment>
<dbReference type="InterPro" id="IPR046347">
    <property type="entry name" value="bZIP_sf"/>
</dbReference>
<accession>A0ABR3IQK3</accession>
<dbReference type="Proteomes" id="UP001556367">
    <property type="component" value="Unassembled WGS sequence"/>
</dbReference>
<evidence type="ECO:0000313" key="6">
    <source>
        <dbReference type="EMBL" id="KAL0945566.1"/>
    </source>
</evidence>
<comment type="caution">
    <text evidence="6">The sequence shown here is derived from an EMBL/GenBank/DDBJ whole genome shotgun (WGS) entry which is preliminary data.</text>
</comment>
<dbReference type="CDD" id="cd14688">
    <property type="entry name" value="bZIP_YAP"/>
    <property type="match status" value="1"/>
</dbReference>
<dbReference type="InterPro" id="IPR050936">
    <property type="entry name" value="AP-1-like"/>
</dbReference>
<evidence type="ECO:0000256" key="1">
    <source>
        <dbReference type="ARBA" id="ARBA00004123"/>
    </source>
</evidence>
<feature type="compositionally biased region" description="Polar residues" evidence="4">
    <location>
        <begin position="34"/>
        <end position="48"/>
    </location>
</feature>